<name>A0ACC3DIW5_9PEZI</name>
<gene>
    <name evidence="1" type="ORF">LTS18_012729</name>
</gene>
<sequence>MAITQETRRSNAGFHLCRWRKMQKMIANGTCVSRMRSHWKTSHHGSSMAGPALPEYLCQRLVLCRFHKSLLKGSRLYHEVEKEA</sequence>
<proteinExistence type="predicted"/>
<dbReference type="Proteomes" id="UP001186974">
    <property type="component" value="Unassembled WGS sequence"/>
</dbReference>
<evidence type="ECO:0000313" key="2">
    <source>
        <dbReference type="Proteomes" id="UP001186974"/>
    </source>
</evidence>
<organism evidence="1 2">
    <name type="scientific">Coniosporium uncinatum</name>
    <dbReference type="NCBI Taxonomy" id="93489"/>
    <lineage>
        <taxon>Eukaryota</taxon>
        <taxon>Fungi</taxon>
        <taxon>Dikarya</taxon>
        <taxon>Ascomycota</taxon>
        <taxon>Pezizomycotina</taxon>
        <taxon>Dothideomycetes</taxon>
        <taxon>Dothideomycetes incertae sedis</taxon>
        <taxon>Coniosporium</taxon>
    </lineage>
</organism>
<reference evidence="1" key="1">
    <citation type="submission" date="2024-09" db="EMBL/GenBank/DDBJ databases">
        <title>Black Yeasts Isolated from many extreme environments.</title>
        <authorList>
            <person name="Coleine C."/>
            <person name="Stajich J.E."/>
            <person name="Selbmann L."/>
        </authorList>
    </citation>
    <scope>NUCLEOTIDE SEQUENCE</scope>
    <source>
        <strain evidence="1">CCFEE 5737</strain>
    </source>
</reference>
<evidence type="ECO:0000313" key="1">
    <source>
        <dbReference type="EMBL" id="KAK3076545.1"/>
    </source>
</evidence>
<accession>A0ACC3DIW5</accession>
<protein>
    <submittedName>
        <fullName evidence="1">Uncharacterized protein</fullName>
    </submittedName>
</protein>
<comment type="caution">
    <text evidence="1">The sequence shown here is derived from an EMBL/GenBank/DDBJ whole genome shotgun (WGS) entry which is preliminary data.</text>
</comment>
<feature type="non-terminal residue" evidence="1">
    <location>
        <position position="84"/>
    </location>
</feature>
<keyword evidence="2" id="KW-1185">Reference proteome</keyword>
<dbReference type="EMBL" id="JAWDJW010003850">
    <property type="protein sequence ID" value="KAK3076545.1"/>
    <property type="molecule type" value="Genomic_DNA"/>
</dbReference>